<dbReference type="InterPro" id="IPR002347">
    <property type="entry name" value="SDR_fam"/>
</dbReference>
<keyword evidence="5" id="KW-1185">Reference proteome</keyword>
<dbReference type="Gene3D" id="3.40.50.720">
    <property type="entry name" value="NAD(P)-binding Rossmann-like Domain"/>
    <property type="match status" value="1"/>
</dbReference>
<dbReference type="AlphaFoldDB" id="A0A1Y5TU72"/>
<name>A0A1Y5TU72_9RHOB</name>
<dbReference type="PANTHER" id="PTHR42760">
    <property type="entry name" value="SHORT-CHAIN DEHYDROGENASES/REDUCTASES FAMILY MEMBER"/>
    <property type="match status" value="1"/>
</dbReference>
<keyword evidence="2 4" id="KW-0560">Oxidoreductase</keyword>
<accession>A0A1Y5TU72</accession>
<evidence type="ECO:0000256" key="2">
    <source>
        <dbReference type="ARBA" id="ARBA00023002"/>
    </source>
</evidence>
<sequence>MHGHSAKFADLSGASVFISGGGSGIGAALTRGFLEQGAHVAFIGRSDYSAFTDEVARETGLRPLAIRGDVTDTARLQAAIGEAEAAHGPLDVLINNAANDQRLEPMDVKDAEWDAMQAINLKHFFFASQRAAETMRGRGGRIVNLSSIVSTLGSGELAVYATAKAGIVGLTRSLSRAWGPDGIRVNALLPGMVLTQRQLDLWIDDEARDSMLARQDIKHAMSAEDMVGPTLFLASDASRMITGQCLIADGGVVSGT</sequence>
<reference evidence="4 5" key="1">
    <citation type="submission" date="2017-03" db="EMBL/GenBank/DDBJ databases">
        <authorList>
            <person name="Afonso C.L."/>
            <person name="Miller P.J."/>
            <person name="Scott M.A."/>
            <person name="Spackman E."/>
            <person name="Goraichik I."/>
            <person name="Dimitrov K.M."/>
            <person name="Suarez D.L."/>
            <person name="Swayne D.E."/>
        </authorList>
    </citation>
    <scope>NUCLEOTIDE SEQUENCE [LARGE SCALE GENOMIC DNA]</scope>
    <source>
        <strain evidence="4 5">CECT 7023</strain>
    </source>
</reference>
<dbReference type="CDD" id="cd05233">
    <property type="entry name" value="SDR_c"/>
    <property type="match status" value="1"/>
</dbReference>
<dbReference type="InterPro" id="IPR020904">
    <property type="entry name" value="Sc_DH/Rdtase_CS"/>
</dbReference>
<dbReference type="InterPro" id="IPR057326">
    <property type="entry name" value="KR_dom"/>
</dbReference>
<dbReference type="GO" id="GO:0008874">
    <property type="term" value="F:gluconate 5-dehydrogenase activity"/>
    <property type="evidence" value="ECO:0007669"/>
    <property type="project" value="UniProtKB-EC"/>
</dbReference>
<dbReference type="EC" id="1.1.1.69" evidence="4"/>
<feature type="domain" description="Ketoreductase" evidence="3">
    <location>
        <begin position="14"/>
        <end position="205"/>
    </location>
</feature>
<protein>
    <submittedName>
        <fullName evidence="4">Gluconate 5-dehydrogenase</fullName>
        <ecNumber evidence="4">1.1.1.69</ecNumber>
    </submittedName>
</protein>
<dbReference type="SUPFAM" id="SSF51735">
    <property type="entry name" value="NAD(P)-binding Rossmann-fold domains"/>
    <property type="match status" value="1"/>
</dbReference>
<comment type="similarity">
    <text evidence="1">Belongs to the short-chain dehydrogenases/reductases (SDR) family.</text>
</comment>
<dbReference type="Proteomes" id="UP000193900">
    <property type="component" value="Unassembled WGS sequence"/>
</dbReference>
<dbReference type="PRINTS" id="PR00081">
    <property type="entry name" value="GDHRDH"/>
</dbReference>
<evidence type="ECO:0000259" key="3">
    <source>
        <dbReference type="SMART" id="SM00822"/>
    </source>
</evidence>
<dbReference type="SMART" id="SM00822">
    <property type="entry name" value="PKS_KR"/>
    <property type="match status" value="1"/>
</dbReference>
<gene>
    <name evidence="4" type="primary">gno_3</name>
    <name evidence="4" type="ORF">ROA7023_03626</name>
</gene>
<dbReference type="InterPro" id="IPR036291">
    <property type="entry name" value="NAD(P)-bd_dom_sf"/>
</dbReference>
<evidence type="ECO:0000313" key="4">
    <source>
        <dbReference type="EMBL" id="SLN72600.1"/>
    </source>
</evidence>
<dbReference type="PROSITE" id="PS00061">
    <property type="entry name" value="ADH_SHORT"/>
    <property type="match status" value="1"/>
</dbReference>
<evidence type="ECO:0000313" key="5">
    <source>
        <dbReference type="Proteomes" id="UP000193900"/>
    </source>
</evidence>
<dbReference type="PRINTS" id="PR00080">
    <property type="entry name" value="SDRFAMILY"/>
</dbReference>
<dbReference type="EMBL" id="FWFZ01000026">
    <property type="protein sequence ID" value="SLN72600.1"/>
    <property type="molecule type" value="Genomic_DNA"/>
</dbReference>
<proteinExistence type="inferred from homology"/>
<organism evidence="4 5">
    <name type="scientific">Roseisalinus antarcticus</name>
    <dbReference type="NCBI Taxonomy" id="254357"/>
    <lineage>
        <taxon>Bacteria</taxon>
        <taxon>Pseudomonadati</taxon>
        <taxon>Pseudomonadota</taxon>
        <taxon>Alphaproteobacteria</taxon>
        <taxon>Rhodobacterales</taxon>
        <taxon>Roseobacteraceae</taxon>
        <taxon>Roseisalinus</taxon>
    </lineage>
</organism>
<dbReference type="RefSeq" id="WP_234992296.1">
    <property type="nucleotide sequence ID" value="NZ_FWFZ01000026.1"/>
</dbReference>
<dbReference type="PANTHER" id="PTHR42760:SF133">
    <property type="entry name" value="3-OXOACYL-[ACYL-CARRIER-PROTEIN] REDUCTASE"/>
    <property type="match status" value="1"/>
</dbReference>
<dbReference type="FunFam" id="3.40.50.720:FF:000084">
    <property type="entry name" value="Short-chain dehydrogenase reductase"/>
    <property type="match status" value="1"/>
</dbReference>
<evidence type="ECO:0000256" key="1">
    <source>
        <dbReference type="ARBA" id="ARBA00006484"/>
    </source>
</evidence>
<dbReference type="Pfam" id="PF13561">
    <property type="entry name" value="adh_short_C2"/>
    <property type="match status" value="1"/>
</dbReference>